<evidence type="ECO:0000313" key="2">
    <source>
        <dbReference type="EMBL" id="EID74269.1"/>
    </source>
</evidence>
<dbReference type="Proteomes" id="UP000006447">
    <property type="component" value="Unassembled WGS sequence"/>
</dbReference>
<comment type="caution">
    <text evidence="2">The sequence shown here is derived from an EMBL/GenBank/DDBJ whole genome shotgun (WGS) entry which is preliminary data.</text>
</comment>
<gene>
    <name evidence="2" type="ORF">W59_31344</name>
</gene>
<feature type="region of interest" description="Disordered" evidence="1">
    <location>
        <begin position="101"/>
        <end position="123"/>
    </location>
</feature>
<dbReference type="EMBL" id="AJJH01000164">
    <property type="protein sequence ID" value="EID74269.1"/>
    <property type="molecule type" value="Genomic_DNA"/>
</dbReference>
<organism evidence="2 3">
    <name type="scientific">Rhodococcus opacus RKJ300 = JCM 13270</name>
    <dbReference type="NCBI Taxonomy" id="1165867"/>
    <lineage>
        <taxon>Bacteria</taxon>
        <taxon>Bacillati</taxon>
        <taxon>Actinomycetota</taxon>
        <taxon>Actinomycetes</taxon>
        <taxon>Mycobacteriales</taxon>
        <taxon>Nocardiaceae</taxon>
        <taxon>Rhodococcus</taxon>
    </lineage>
</organism>
<reference evidence="2 3" key="1">
    <citation type="journal article" date="2012" name="J. Bacteriol.">
        <title>Draft genome sequence of the nitrophenol-degrading actinomycete Rhodococcus imtechensis RKJ300.</title>
        <authorList>
            <person name="Vikram S."/>
            <person name="Kumar S."/>
            <person name="Subramanian S."/>
            <person name="Raghava G.P."/>
        </authorList>
    </citation>
    <scope>NUCLEOTIDE SEQUENCE [LARGE SCALE GENOMIC DNA]</scope>
    <source>
        <strain evidence="2 3">RKJ300</strain>
    </source>
</reference>
<name>I0WD03_RHOOP</name>
<proteinExistence type="predicted"/>
<protein>
    <submittedName>
        <fullName evidence="2">Uncharacterized protein</fullName>
    </submittedName>
</protein>
<evidence type="ECO:0000313" key="3">
    <source>
        <dbReference type="Proteomes" id="UP000006447"/>
    </source>
</evidence>
<accession>I0WD03</accession>
<sequence>MPTSDSPYPLRTAGAPVPAQSAATAAVSGSPAAATVRSVGGTPSCANVAVSRRRAAGAVVRIVAFSSRMTRCQASGTNFPEYITRGTPSAMTAAPVLYSPNAHAGSDVEKTTLSRVAPRTAFA</sequence>
<dbReference type="AlphaFoldDB" id="I0WD03"/>
<evidence type="ECO:0000256" key="1">
    <source>
        <dbReference type="SAM" id="MobiDB-lite"/>
    </source>
</evidence>